<keyword evidence="3" id="KW-1185">Reference proteome</keyword>
<gene>
    <name evidence="2" type="ORF">J2I46_29445</name>
</gene>
<evidence type="ECO:0000313" key="2">
    <source>
        <dbReference type="EMBL" id="MBO0952741.1"/>
    </source>
</evidence>
<comment type="caution">
    <text evidence="2">The sequence shown here is derived from an EMBL/GenBank/DDBJ whole genome shotgun (WGS) entry which is preliminary data.</text>
</comment>
<evidence type="ECO:0000259" key="1">
    <source>
        <dbReference type="Pfam" id="PF06094"/>
    </source>
</evidence>
<dbReference type="Gene3D" id="3.10.490.10">
    <property type="entry name" value="Gamma-glutamyl cyclotransferase-like"/>
    <property type="match status" value="1"/>
</dbReference>
<sequence length="126" mass="14526">MNLFVYGTLRNTYDNPMAQLLRQQAVLIGHGYVPGRLFDLGWYPGATYEPDSPYRVWGDVFELTDESVLNQLDEYEGIEDHPDDEYARRNVPVQMNNEVVACQMYVFLKADGQQTLLESGNYLSKH</sequence>
<name>A0ABS3JTM9_9BACT</name>
<evidence type="ECO:0000313" key="3">
    <source>
        <dbReference type="Proteomes" id="UP000664628"/>
    </source>
</evidence>
<proteinExistence type="predicted"/>
<dbReference type="InterPro" id="IPR036568">
    <property type="entry name" value="GGCT-like_sf"/>
</dbReference>
<dbReference type="SUPFAM" id="SSF110857">
    <property type="entry name" value="Gamma-glutamyl cyclotransferase-like"/>
    <property type="match status" value="1"/>
</dbReference>
<dbReference type="Pfam" id="PF06094">
    <property type="entry name" value="GGACT"/>
    <property type="match status" value="1"/>
</dbReference>
<dbReference type="Proteomes" id="UP000664628">
    <property type="component" value="Unassembled WGS sequence"/>
</dbReference>
<dbReference type="EMBL" id="JAFMYW010000013">
    <property type="protein sequence ID" value="MBO0952741.1"/>
    <property type="molecule type" value="Genomic_DNA"/>
</dbReference>
<dbReference type="InterPro" id="IPR013024">
    <property type="entry name" value="GGCT-like"/>
</dbReference>
<protein>
    <submittedName>
        <fullName evidence="2">Gamma-glutamylcyclotransferase</fullName>
    </submittedName>
</protein>
<dbReference type="InterPro" id="IPR009288">
    <property type="entry name" value="AIG2-like_dom"/>
</dbReference>
<reference evidence="2 3" key="1">
    <citation type="submission" date="2021-03" db="EMBL/GenBank/DDBJ databases">
        <title>Fibrella sp. HMF5405 genome sequencing and assembly.</title>
        <authorList>
            <person name="Kang H."/>
            <person name="Kim H."/>
            <person name="Bae S."/>
            <person name="Joh K."/>
        </authorList>
    </citation>
    <scope>NUCLEOTIDE SEQUENCE [LARGE SCALE GENOMIC DNA]</scope>
    <source>
        <strain evidence="2 3">HMF5405</strain>
    </source>
</reference>
<dbReference type="CDD" id="cd06661">
    <property type="entry name" value="GGCT_like"/>
    <property type="match status" value="1"/>
</dbReference>
<feature type="domain" description="Gamma-glutamylcyclotransferase AIG2-like" evidence="1">
    <location>
        <begin position="3"/>
        <end position="123"/>
    </location>
</feature>
<accession>A0ABS3JTM9</accession>
<organism evidence="2 3">
    <name type="scientific">Fibrella forsythiae</name>
    <dbReference type="NCBI Taxonomy" id="2817061"/>
    <lineage>
        <taxon>Bacteria</taxon>
        <taxon>Pseudomonadati</taxon>
        <taxon>Bacteroidota</taxon>
        <taxon>Cytophagia</taxon>
        <taxon>Cytophagales</taxon>
        <taxon>Spirosomataceae</taxon>
        <taxon>Fibrella</taxon>
    </lineage>
</organism>
<dbReference type="RefSeq" id="WP_207332693.1">
    <property type="nucleotide sequence ID" value="NZ_JAFMYW010000013.1"/>
</dbReference>